<name>A0AAD9Q6C4_ACRCE</name>
<dbReference type="PROSITE" id="PS50017">
    <property type="entry name" value="DEATH_DOMAIN"/>
    <property type="match status" value="1"/>
</dbReference>
<evidence type="ECO:0000313" key="2">
    <source>
        <dbReference type="EMBL" id="KAK2555171.1"/>
    </source>
</evidence>
<dbReference type="EMBL" id="JARQWQ010000064">
    <property type="protein sequence ID" value="KAK2555171.1"/>
    <property type="molecule type" value="Genomic_DNA"/>
</dbReference>
<dbReference type="AlphaFoldDB" id="A0AAD9Q6C4"/>
<dbReference type="InterPro" id="IPR000488">
    <property type="entry name" value="Death_dom"/>
</dbReference>
<dbReference type="SUPFAM" id="SSF47986">
    <property type="entry name" value="DEATH domain"/>
    <property type="match status" value="1"/>
</dbReference>
<feature type="domain" description="Death" evidence="1">
    <location>
        <begin position="17"/>
        <end position="79"/>
    </location>
</feature>
<gene>
    <name evidence="2" type="ORF">P5673_023147</name>
</gene>
<dbReference type="InterPro" id="IPR011029">
    <property type="entry name" value="DEATH-like_dom_sf"/>
</dbReference>
<comment type="caution">
    <text evidence="2">The sequence shown here is derived from an EMBL/GenBank/DDBJ whole genome shotgun (WGS) entry which is preliminary data.</text>
</comment>
<keyword evidence="3" id="KW-1185">Reference proteome</keyword>
<dbReference type="Proteomes" id="UP001249851">
    <property type="component" value="Unassembled WGS sequence"/>
</dbReference>
<reference evidence="2" key="1">
    <citation type="journal article" date="2023" name="G3 (Bethesda)">
        <title>Whole genome assembly and annotation of the endangered Caribbean coral Acropora cervicornis.</title>
        <authorList>
            <person name="Selwyn J.D."/>
            <person name="Vollmer S.V."/>
        </authorList>
    </citation>
    <scope>NUCLEOTIDE SEQUENCE</scope>
    <source>
        <strain evidence="2">K2</strain>
    </source>
</reference>
<dbReference type="GO" id="GO:0007165">
    <property type="term" value="P:signal transduction"/>
    <property type="evidence" value="ECO:0007669"/>
    <property type="project" value="InterPro"/>
</dbReference>
<accession>A0AAD9Q6C4</accession>
<dbReference type="CDD" id="cd01670">
    <property type="entry name" value="Death"/>
    <property type="match status" value="1"/>
</dbReference>
<reference evidence="2" key="2">
    <citation type="journal article" date="2023" name="Science">
        <title>Genomic signatures of disease resistance in endangered staghorn corals.</title>
        <authorList>
            <person name="Vollmer S.V."/>
            <person name="Selwyn J.D."/>
            <person name="Despard B.A."/>
            <person name="Roesel C.L."/>
        </authorList>
    </citation>
    <scope>NUCLEOTIDE SEQUENCE</scope>
    <source>
        <strain evidence="2">K2</strain>
    </source>
</reference>
<proteinExistence type="predicted"/>
<dbReference type="Gene3D" id="1.10.533.10">
    <property type="entry name" value="Death Domain, Fas"/>
    <property type="match status" value="1"/>
</dbReference>
<organism evidence="2 3">
    <name type="scientific">Acropora cervicornis</name>
    <name type="common">Staghorn coral</name>
    <dbReference type="NCBI Taxonomy" id="6130"/>
    <lineage>
        <taxon>Eukaryota</taxon>
        <taxon>Metazoa</taxon>
        <taxon>Cnidaria</taxon>
        <taxon>Anthozoa</taxon>
        <taxon>Hexacorallia</taxon>
        <taxon>Scleractinia</taxon>
        <taxon>Astrocoeniina</taxon>
        <taxon>Acroporidae</taxon>
        <taxon>Acropora</taxon>
    </lineage>
</organism>
<evidence type="ECO:0000313" key="3">
    <source>
        <dbReference type="Proteomes" id="UP001249851"/>
    </source>
</evidence>
<evidence type="ECO:0000259" key="1">
    <source>
        <dbReference type="PROSITE" id="PS50017"/>
    </source>
</evidence>
<protein>
    <recommendedName>
        <fullName evidence="1">Death domain-containing protein</fullName>
    </recommendedName>
</protein>
<sequence length="79" mass="9084">MEESLNCNTLFVFVVGGEEWKVVAERLGLSAREIRFLHVRLRNPCEAALLVVSQRRCLNEDDLYDVLTECEMPMLADIL</sequence>